<sequence length="234" mass="27186">MAPEGCWNIKIGRPDYSYLMDQPWELGQNREPVAYWLEIGGGKPKKPLPPRPPEPPTDPGPHGNPVRGHKMLVPNLPRGFRPGVSALEIEECDRLNYLPEDYQQFVIEDKRLNEAKRRKNRFEDIEWGSRATGFENITGTDPLEPYGADTLVPELKATPKPIRPGWGRPVEPTKYDKYINEWEERDIWKQENERFKAIQKRNRDQQRGIREIIQPCTNAAWEVNWGVFSNTSIE</sequence>
<keyword evidence="3" id="KW-1185">Reference proteome</keyword>
<dbReference type="AlphaFoldDB" id="A0A8S9WU94"/>
<protein>
    <submittedName>
        <fullName evidence="2">Uncharacterized protein</fullName>
    </submittedName>
</protein>
<accession>A0A8S9WU94</accession>
<evidence type="ECO:0000313" key="2">
    <source>
        <dbReference type="EMBL" id="KAF6198965.1"/>
    </source>
</evidence>
<dbReference type="Proteomes" id="UP000466442">
    <property type="component" value="Unassembled WGS sequence"/>
</dbReference>
<feature type="region of interest" description="Disordered" evidence="1">
    <location>
        <begin position="38"/>
        <end position="69"/>
    </location>
</feature>
<reference evidence="2" key="1">
    <citation type="journal article" date="2021" name="Mol. Ecol. Resour.">
        <title>Apolygus lucorum genome provides insights into omnivorousness and mesophyll feeding.</title>
        <authorList>
            <person name="Liu Y."/>
            <person name="Liu H."/>
            <person name="Wang H."/>
            <person name="Huang T."/>
            <person name="Liu B."/>
            <person name="Yang B."/>
            <person name="Yin L."/>
            <person name="Li B."/>
            <person name="Zhang Y."/>
            <person name="Zhang S."/>
            <person name="Jiang F."/>
            <person name="Zhang X."/>
            <person name="Ren Y."/>
            <person name="Wang B."/>
            <person name="Wang S."/>
            <person name="Lu Y."/>
            <person name="Wu K."/>
            <person name="Fan W."/>
            <person name="Wang G."/>
        </authorList>
    </citation>
    <scope>NUCLEOTIDE SEQUENCE</scope>
    <source>
        <strain evidence="2">12Hb</strain>
    </source>
</reference>
<evidence type="ECO:0000256" key="1">
    <source>
        <dbReference type="SAM" id="MobiDB-lite"/>
    </source>
</evidence>
<comment type="caution">
    <text evidence="2">The sequence shown here is derived from an EMBL/GenBank/DDBJ whole genome shotgun (WGS) entry which is preliminary data.</text>
</comment>
<name>A0A8S9WU94_APOLU</name>
<evidence type="ECO:0000313" key="3">
    <source>
        <dbReference type="Proteomes" id="UP000466442"/>
    </source>
</evidence>
<feature type="compositionally biased region" description="Pro residues" evidence="1">
    <location>
        <begin position="49"/>
        <end position="59"/>
    </location>
</feature>
<dbReference type="EMBL" id="WIXP02000015">
    <property type="protein sequence ID" value="KAF6198965.1"/>
    <property type="molecule type" value="Genomic_DNA"/>
</dbReference>
<proteinExistence type="predicted"/>
<gene>
    <name evidence="2" type="ORF">GE061_006988</name>
</gene>
<organism evidence="2 3">
    <name type="scientific">Apolygus lucorum</name>
    <name type="common">Small green plant bug</name>
    <name type="synonym">Lygocoris lucorum</name>
    <dbReference type="NCBI Taxonomy" id="248454"/>
    <lineage>
        <taxon>Eukaryota</taxon>
        <taxon>Metazoa</taxon>
        <taxon>Ecdysozoa</taxon>
        <taxon>Arthropoda</taxon>
        <taxon>Hexapoda</taxon>
        <taxon>Insecta</taxon>
        <taxon>Pterygota</taxon>
        <taxon>Neoptera</taxon>
        <taxon>Paraneoptera</taxon>
        <taxon>Hemiptera</taxon>
        <taxon>Heteroptera</taxon>
        <taxon>Panheteroptera</taxon>
        <taxon>Cimicomorpha</taxon>
        <taxon>Miridae</taxon>
        <taxon>Mirini</taxon>
        <taxon>Apolygus</taxon>
    </lineage>
</organism>